<dbReference type="RefSeq" id="WP_002559604.1">
    <property type="nucleotide sequence ID" value="NZ_CP072224.1"/>
</dbReference>
<feature type="transmembrane region" description="Helical" evidence="6">
    <location>
        <begin position="472"/>
        <end position="491"/>
    </location>
</feature>
<evidence type="ECO:0000256" key="4">
    <source>
        <dbReference type="ARBA" id="ARBA00022989"/>
    </source>
</evidence>
<evidence type="ECO:0000256" key="5">
    <source>
        <dbReference type="ARBA" id="ARBA00023136"/>
    </source>
</evidence>
<dbReference type="InterPro" id="IPR002528">
    <property type="entry name" value="MATE_fam"/>
</dbReference>
<evidence type="ECO:0000313" key="7">
    <source>
        <dbReference type="EMBL" id="KAB4450113.1"/>
    </source>
</evidence>
<keyword evidence="3 6" id="KW-0812">Transmembrane</keyword>
<evidence type="ECO:0000256" key="2">
    <source>
        <dbReference type="ARBA" id="ARBA00022475"/>
    </source>
</evidence>
<sequence length="509" mass="57678">MSDNLVNNKRLAKNTAFLYARMLLVLLVNLYITRVVLNSLGVVDYGIYNVVAGFVSMFAFMNTSMSIGIQRFYNYEKGKGNYQSQNGVYNSALTIQFLIGVVTLVLLETFGFWYINNIMVIPEDRLFATNSIFQFSVFSLFLVIMQVPYSAAIMAHERMDFYAIVSIFDALCKLGVVVAIPYISLDRLIFYGTFIALVSLIDLVCYYIYVRRNFKDLFFDFCCGKKFFQPMFSFSIWNLFDMFAFTMKGQGLNVLLNSFFGPVVNAARGVAAQIMAAIQGFSSNIVTAFRPQLVESYAQGNYQRANRLMFSMSKISYSLLFILSLPIILELDYILSLWLDGNVPEYTAVFTRLVLIDMLVNSLNTPLSQVVQAVGKLKTYQMVRSVVILLILPISWGTLKFGADPTAVFIVSVFVSVINQAVSMYLLRRVYEYSYKNYVFNVLLPCFLLTILSLPIPILVKSLIPQGGIRLSITSLLSVGICIMLFFLLMLTNGQRKEGIRLIKTKLQL</sequence>
<keyword evidence="5 6" id="KW-0472">Membrane</keyword>
<name>A0A7J5JFF4_BACT4</name>
<comment type="caution">
    <text evidence="7">The sequence shown here is derived from an EMBL/GenBank/DDBJ whole genome shotgun (WGS) entry which is preliminary data.</text>
</comment>
<keyword evidence="4 6" id="KW-1133">Transmembrane helix</keyword>
<feature type="transmembrane region" description="Helical" evidence="6">
    <location>
        <begin position="407"/>
        <end position="427"/>
    </location>
</feature>
<organism evidence="7 8">
    <name type="scientific">Bacteroides thetaiotaomicron</name>
    <dbReference type="NCBI Taxonomy" id="818"/>
    <lineage>
        <taxon>Bacteria</taxon>
        <taxon>Pseudomonadati</taxon>
        <taxon>Bacteroidota</taxon>
        <taxon>Bacteroidia</taxon>
        <taxon>Bacteroidales</taxon>
        <taxon>Bacteroidaceae</taxon>
        <taxon>Bacteroides</taxon>
    </lineage>
</organism>
<evidence type="ECO:0000256" key="6">
    <source>
        <dbReference type="SAM" id="Phobius"/>
    </source>
</evidence>
<reference evidence="7 8" key="1">
    <citation type="journal article" date="2019" name="Nat. Med.">
        <title>A library of human gut bacterial isolates paired with longitudinal multiomics data enables mechanistic microbiome research.</title>
        <authorList>
            <person name="Poyet M."/>
            <person name="Groussin M."/>
            <person name="Gibbons S.M."/>
            <person name="Avila-Pacheco J."/>
            <person name="Jiang X."/>
            <person name="Kearney S.M."/>
            <person name="Perrotta A.R."/>
            <person name="Berdy B."/>
            <person name="Zhao S."/>
            <person name="Lieberman T.D."/>
            <person name="Swanson P.K."/>
            <person name="Smith M."/>
            <person name="Roesemann S."/>
            <person name="Alexander J.E."/>
            <person name="Rich S.A."/>
            <person name="Livny J."/>
            <person name="Vlamakis H."/>
            <person name="Clish C."/>
            <person name="Bullock K."/>
            <person name="Deik A."/>
            <person name="Scott J."/>
            <person name="Pierce K.A."/>
            <person name="Xavier R.J."/>
            <person name="Alm E.J."/>
        </authorList>
    </citation>
    <scope>NUCLEOTIDE SEQUENCE [LARGE SCALE GENOMIC DNA]</scope>
    <source>
        <strain evidence="7 8">BIOML-A160</strain>
    </source>
</reference>
<gene>
    <name evidence="7" type="ORF">GAN75_26475</name>
</gene>
<feature type="transmembrane region" description="Helical" evidence="6">
    <location>
        <begin position="439"/>
        <end position="460"/>
    </location>
</feature>
<evidence type="ECO:0000256" key="3">
    <source>
        <dbReference type="ARBA" id="ARBA00022692"/>
    </source>
</evidence>
<dbReference type="Proteomes" id="UP000436825">
    <property type="component" value="Unassembled WGS sequence"/>
</dbReference>
<dbReference type="EMBL" id="WCRW01000035">
    <property type="protein sequence ID" value="KAB4450113.1"/>
    <property type="molecule type" value="Genomic_DNA"/>
</dbReference>
<dbReference type="AlphaFoldDB" id="A0A7J5JFF4"/>
<feature type="transmembrane region" description="Helical" evidence="6">
    <location>
        <begin position="127"/>
        <end position="149"/>
    </location>
</feature>
<feature type="transmembrane region" description="Helical" evidence="6">
    <location>
        <begin position="45"/>
        <end position="67"/>
    </location>
</feature>
<dbReference type="GO" id="GO:0042910">
    <property type="term" value="F:xenobiotic transmembrane transporter activity"/>
    <property type="evidence" value="ECO:0007669"/>
    <property type="project" value="InterPro"/>
</dbReference>
<feature type="transmembrane region" description="Helical" evidence="6">
    <location>
        <begin position="189"/>
        <end position="209"/>
    </location>
</feature>
<accession>A0A7J5JFF4</accession>
<dbReference type="Pfam" id="PF01554">
    <property type="entry name" value="MatE"/>
    <property type="match status" value="1"/>
</dbReference>
<feature type="transmembrane region" description="Helical" evidence="6">
    <location>
        <begin position="317"/>
        <end position="339"/>
    </location>
</feature>
<feature type="transmembrane region" description="Helical" evidence="6">
    <location>
        <begin position="16"/>
        <end position="33"/>
    </location>
</feature>
<dbReference type="InterPro" id="IPR050833">
    <property type="entry name" value="Poly_Biosynth_Transport"/>
</dbReference>
<protein>
    <recommendedName>
        <fullName evidence="9">Lipopolysaccharide biosynthesis protein</fullName>
    </recommendedName>
</protein>
<evidence type="ECO:0000256" key="1">
    <source>
        <dbReference type="ARBA" id="ARBA00004651"/>
    </source>
</evidence>
<dbReference type="GO" id="GO:0015297">
    <property type="term" value="F:antiporter activity"/>
    <property type="evidence" value="ECO:0007669"/>
    <property type="project" value="InterPro"/>
</dbReference>
<keyword evidence="2" id="KW-1003">Cell membrane</keyword>
<evidence type="ECO:0000313" key="8">
    <source>
        <dbReference type="Proteomes" id="UP000436825"/>
    </source>
</evidence>
<feature type="transmembrane region" description="Helical" evidence="6">
    <location>
        <begin position="88"/>
        <end position="115"/>
    </location>
</feature>
<dbReference type="PANTHER" id="PTHR30250:SF26">
    <property type="entry name" value="PSMA PROTEIN"/>
    <property type="match status" value="1"/>
</dbReference>
<dbReference type="PANTHER" id="PTHR30250">
    <property type="entry name" value="PST FAMILY PREDICTED COLANIC ACID TRANSPORTER"/>
    <property type="match status" value="1"/>
</dbReference>
<feature type="transmembrane region" description="Helical" evidence="6">
    <location>
        <begin position="161"/>
        <end position="183"/>
    </location>
</feature>
<comment type="subcellular location">
    <subcellularLocation>
        <location evidence="1">Cell membrane</location>
        <topology evidence="1">Multi-pass membrane protein</topology>
    </subcellularLocation>
</comment>
<evidence type="ECO:0008006" key="9">
    <source>
        <dbReference type="Google" id="ProtNLM"/>
    </source>
</evidence>
<dbReference type="GO" id="GO:0005886">
    <property type="term" value="C:plasma membrane"/>
    <property type="evidence" value="ECO:0007669"/>
    <property type="project" value="UniProtKB-SubCell"/>
</dbReference>
<proteinExistence type="predicted"/>